<reference evidence="2" key="1">
    <citation type="journal article" date="2017" name="Proc. Natl. Acad. Sci. U.S.A.">
        <title>Simulation of Deepwater Horizon oil plume reveals substrate specialization within a complex community of hydrocarbon-degraders.</title>
        <authorList>
            <person name="Hu P."/>
            <person name="Dubinsky E.A."/>
            <person name="Probst A.J."/>
            <person name="Wang J."/>
            <person name="Sieber C.M.K."/>
            <person name="Tom L.M."/>
            <person name="Gardinali P."/>
            <person name="Banfield J.F."/>
            <person name="Atlas R.M."/>
            <person name="Andersen G.L."/>
        </authorList>
    </citation>
    <scope>NUCLEOTIDE SEQUENCE [LARGE SCALE GENOMIC DNA]</scope>
</reference>
<dbReference type="SUPFAM" id="SSF54637">
    <property type="entry name" value="Thioesterase/thiol ester dehydrase-isomerase"/>
    <property type="match status" value="1"/>
</dbReference>
<dbReference type="Pfam" id="PF14539">
    <property type="entry name" value="DUF4442"/>
    <property type="match status" value="1"/>
</dbReference>
<sequence>MIRIFGLLKVPLLFWLRPTVIELSDKRCVVKIPYGRRTKNHLNSMYFGVLACGADLAGGLSAMKIIENSGEKVSLAFKEFDAKFLKRAEGDTHFICEQGEEISDFVKMVIESGERHHMPVKIVAKCPDKLGDEIVAEFSLMLSLKKKS</sequence>
<organism evidence="1 2">
    <name type="scientific">Halobacteriovorax marinus</name>
    <dbReference type="NCBI Taxonomy" id="97084"/>
    <lineage>
        <taxon>Bacteria</taxon>
        <taxon>Pseudomonadati</taxon>
        <taxon>Bdellovibrionota</taxon>
        <taxon>Bacteriovoracia</taxon>
        <taxon>Bacteriovoracales</taxon>
        <taxon>Halobacteriovoraceae</taxon>
        <taxon>Halobacteriovorax</taxon>
    </lineage>
</organism>
<evidence type="ECO:0000313" key="1">
    <source>
        <dbReference type="EMBL" id="OUR97961.1"/>
    </source>
</evidence>
<evidence type="ECO:0000313" key="2">
    <source>
        <dbReference type="Proteomes" id="UP000196531"/>
    </source>
</evidence>
<gene>
    <name evidence="1" type="ORF">A9Q84_06860</name>
</gene>
<dbReference type="InterPro" id="IPR029069">
    <property type="entry name" value="HotDog_dom_sf"/>
</dbReference>
<accession>A0A1Y5FA01</accession>
<proteinExistence type="predicted"/>
<dbReference type="Gene3D" id="3.10.129.10">
    <property type="entry name" value="Hotdog Thioesterase"/>
    <property type="match status" value="1"/>
</dbReference>
<dbReference type="EMBL" id="MAAO01000005">
    <property type="protein sequence ID" value="OUR97961.1"/>
    <property type="molecule type" value="Genomic_DNA"/>
</dbReference>
<dbReference type="AlphaFoldDB" id="A0A1Y5FA01"/>
<name>A0A1Y5FA01_9BACT</name>
<dbReference type="Proteomes" id="UP000196531">
    <property type="component" value="Unassembled WGS sequence"/>
</dbReference>
<protein>
    <submittedName>
        <fullName evidence="1">DUF4442 domain-containing protein</fullName>
    </submittedName>
</protein>
<comment type="caution">
    <text evidence="1">The sequence shown here is derived from an EMBL/GenBank/DDBJ whole genome shotgun (WGS) entry which is preliminary data.</text>
</comment>
<dbReference type="InterPro" id="IPR027961">
    <property type="entry name" value="DUF4442"/>
</dbReference>